<feature type="compositionally biased region" description="Polar residues" evidence="1">
    <location>
        <begin position="1"/>
        <end position="19"/>
    </location>
</feature>
<gene>
    <name evidence="2" type="ORF">POCTA_138.1.T1340055</name>
</gene>
<sequence>MQVKLQQITSTFDKSNCKTSPRVAKPVPKQSNNQEKSLNVKPIKNYKYQNQGYQRHKSLQQPQKEESKIKNIIQQYQSVLDQIIPLIKQNKINK</sequence>
<evidence type="ECO:0000256" key="1">
    <source>
        <dbReference type="SAM" id="MobiDB-lite"/>
    </source>
</evidence>
<dbReference type="OrthoDB" id="10329085at2759"/>
<keyword evidence="3" id="KW-1185">Reference proteome</keyword>
<dbReference type="AlphaFoldDB" id="A0A8S1XWS5"/>
<proteinExistence type="predicted"/>
<dbReference type="Proteomes" id="UP000683925">
    <property type="component" value="Unassembled WGS sequence"/>
</dbReference>
<evidence type="ECO:0000313" key="2">
    <source>
        <dbReference type="EMBL" id="CAD8204948.1"/>
    </source>
</evidence>
<name>A0A8S1XWS5_PAROT</name>
<evidence type="ECO:0000313" key="3">
    <source>
        <dbReference type="Proteomes" id="UP000683925"/>
    </source>
</evidence>
<comment type="caution">
    <text evidence="2">The sequence shown here is derived from an EMBL/GenBank/DDBJ whole genome shotgun (WGS) entry which is preliminary data.</text>
</comment>
<protein>
    <submittedName>
        <fullName evidence="2">Uncharacterized protein</fullName>
    </submittedName>
</protein>
<feature type="region of interest" description="Disordered" evidence="1">
    <location>
        <begin position="1"/>
        <end position="37"/>
    </location>
</feature>
<organism evidence="2 3">
    <name type="scientific">Paramecium octaurelia</name>
    <dbReference type="NCBI Taxonomy" id="43137"/>
    <lineage>
        <taxon>Eukaryota</taxon>
        <taxon>Sar</taxon>
        <taxon>Alveolata</taxon>
        <taxon>Ciliophora</taxon>
        <taxon>Intramacronucleata</taxon>
        <taxon>Oligohymenophorea</taxon>
        <taxon>Peniculida</taxon>
        <taxon>Parameciidae</taxon>
        <taxon>Paramecium</taxon>
    </lineage>
</organism>
<dbReference type="EMBL" id="CAJJDP010000135">
    <property type="protein sequence ID" value="CAD8204948.1"/>
    <property type="molecule type" value="Genomic_DNA"/>
</dbReference>
<accession>A0A8S1XWS5</accession>
<reference evidence="2" key="1">
    <citation type="submission" date="2021-01" db="EMBL/GenBank/DDBJ databases">
        <authorList>
            <consortium name="Genoscope - CEA"/>
            <person name="William W."/>
        </authorList>
    </citation>
    <scope>NUCLEOTIDE SEQUENCE</scope>
</reference>